<evidence type="ECO:0000256" key="4">
    <source>
        <dbReference type="ARBA" id="ARBA00022525"/>
    </source>
</evidence>
<keyword evidence="6" id="KW-0349">Heme</keyword>
<evidence type="ECO:0000256" key="5">
    <source>
        <dbReference type="ARBA" id="ARBA00022559"/>
    </source>
</evidence>
<dbReference type="PRINTS" id="PR00458">
    <property type="entry name" value="PEROXIDASE"/>
</dbReference>
<feature type="signal peptide" evidence="16">
    <location>
        <begin position="1"/>
        <end position="27"/>
    </location>
</feature>
<reference evidence="18" key="4">
    <citation type="submission" date="2019-03" db="UniProtKB">
        <authorList>
            <consortium name="EnsemblPlants"/>
        </authorList>
    </citation>
    <scope>IDENTIFICATION</scope>
</reference>
<dbReference type="InterPro" id="IPR000823">
    <property type="entry name" value="Peroxidase_pln"/>
</dbReference>
<comment type="cofactor">
    <cofactor evidence="2">
        <name>heme b</name>
        <dbReference type="ChEBI" id="CHEBI:60344"/>
    </cofactor>
</comment>
<feature type="binding site" evidence="12">
    <location>
        <position position="99"/>
    </location>
    <ligand>
        <name>Ca(2+)</name>
        <dbReference type="ChEBI" id="CHEBI:29108"/>
        <label>1</label>
    </ligand>
</feature>
<evidence type="ECO:0000256" key="3">
    <source>
        <dbReference type="ARBA" id="ARBA00002322"/>
    </source>
</evidence>
<dbReference type="Proteomes" id="UP000015105">
    <property type="component" value="Chromosome 3D"/>
</dbReference>
<evidence type="ECO:0000313" key="19">
    <source>
        <dbReference type="Proteomes" id="UP000015105"/>
    </source>
</evidence>
<dbReference type="PROSITE" id="PS50873">
    <property type="entry name" value="PEROXIDASE_4"/>
    <property type="match status" value="1"/>
</dbReference>
<evidence type="ECO:0000256" key="16">
    <source>
        <dbReference type="SAM" id="SignalP"/>
    </source>
</evidence>
<keyword evidence="5" id="KW-0575">Peroxidase</keyword>
<evidence type="ECO:0000256" key="1">
    <source>
        <dbReference type="ARBA" id="ARBA00000189"/>
    </source>
</evidence>
<dbReference type="PRINTS" id="PR00461">
    <property type="entry name" value="PLPEROXIDASE"/>
</dbReference>
<dbReference type="GO" id="GO:0042744">
    <property type="term" value="P:hydrogen peroxide catabolic process"/>
    <property type="evidence" value="ECO:0007669"/>
    <property type="project" value="UniProtKB-KW"/>
</dbReference>
<dbReference type="Gene3D" id="1.10.520.10">
    <property type="match status" value="1"/>
</dbReference>
<organism evidence="18 19">
    <name type="scientific">Aegilops tauschii subsp. strangulata</name>
    <name type="common">Goatgrass</name>
    <dbReference type="NCBI Taxonomy" id="200361"/>
    <lineage>
        <taxon>Eukaryota</taxon>
        <taxon>Viridiplantae</taxon>
        <taxon>Streptophyta</taxon>
        <taxon>Embryophyta</taxon>
        <taxon>Tracheophyta</taxon>
        <taxon>Spermatophyta</taxon>
        <taxon>Magnoliopsida</taxon>
        <taxon>Liliopsida</taxon>
        <taxon>Poales</taxon>
        <taxon>Poaceae</taxon>
        <taxon>BOP clade</taxon>
        <taxon>Pooideae</taxon>
        <taxon>Triticodae</taxon>
        <taxon>Triticeae</taxon>
        <taxon>Triticinae</taxon>
        <taxon>Aegilops</taxon>
    </lineage>
</organism>
<evidence type="ECO:0000256" key="15">
    <source>
        <dbReference type="RuleBase" id="RU004241"/>
    </source>
</evidence>
<reference evidence="19" key="2">
    <citation type="journal article" date="2017" name="Nat. Plants">
        <title>The Aegilops tauschii genome reveals multiple impacts of transposons.</title>
        <authorList>
            <person name="Zhao G."/>
            <person name="Zou C."/>
            <person name="Li K."/>
            <person name="Wang K."/>
            <person name="Li T."/>
            <person name="Gao L."/>
            <person name="Zhang X."/>
            <person name="Wang H."/>
            <person name="Yang Z."/>
            <person name="Liu X."/>
            <person name="Jiang W."/>
            <person name="Mao L."/>
            <person name="Kong X."/>
            <person name="Jiao Y."/>
            <person name="Jia J."/>
        </authorList>
    </citation>
    <scope>NUCLEOTIDE SEQUENCE [LARGE SCALE GENOMIC DNA]</scope>
    <source>
        <strain evidence="19">cv. AL8/78</strain>
    </source>
</reference>
<dbReference type="GO" id="GO:0020037">
    <property type="term" value="F:heme binding"/>
    <property type="evidence" value="ECO:0007669"/>
    <property type="project" value="InterPro"/>
</dbReference>
<reference evidence="19" key="1">
    <citation type="journal article" date="2014" name="Science">
        <title>Ancient hybridizations among the ancestral genomes of bread wheat.</title>
        <authorList>
            <consortium name="International Wheat Genome Sequencing Consortium,"/>
            <person name="Marcussen T."/>
            <person name="Sandve S.R."/>
            <person name="Heier L."/>
            <person name="Spannagl M."/>
            <person name="Pfeifer M."/>
            <person name="Jakobsen K.S."/>
            <person name="Wulff B.B."/>
            <person name="Steuernagel B."/>
            <person name="Mayer K.F."/>
            <person name="Olsen O.A."/>
        </authorList>
    </citation>
    <scope>NUCLEOTIDE SEQUENCE [LARGE SCALE GENOMIC DNA]</scope>
    <source>
        <strain evidence="19">cv. AL8/78</strain>
    </source>
</reference>
<comment type="cofactor">
    <cofactor evidence="12">
        <name>Ca(2+)</name>
        <dbReference type="ChEBI" id="CHEBI:29108"/>
    </cofactor>
    <text evidence="12">Binds 2 calcium ions per subunit.</text>
</comment>
<keyword evidence="9" id="KW-0560">Oxidoreductase</keyword>
<protein>
    <recommendedName>
        <fullName evidence="17">Plant heme peroxidase family profile domain-containing protein</fullName>
    </recommendedName>
</protein>
<keyword evidence="4" id="KW-0964">Secreted</keyword>
<dbReference type="PANTHER" id="PTHR31517:SF59">
    <property type="entry name" value="PEROXIDASE"/>
    <property type="match status" value="1"/>
</dbReference>
<evidence type="ECO:0000256" key="12">
    <source>
        <dbReference type="PIRSR" id="PIRSR600823-3"/>
    </source>
</evidence>
<name>A0A453F735_AEGTS</name>
<feature type="chain" id="PRO_5019091507" description="Plant heme peroxidase family profile domain-containing protein" evidence="16">
    <location>
        <begin position="28"/>
        <end position="200"/>
    </location>
</feature>
<dbReference type="GO" id="GO:0006979">
    <property type="term" value="P:response to oxidative stress"/>
    <property type="evidence" value="ECO:0007669"/>
    <property type="project" value="InterPro"/>
</dbReference>
<dbReference type="SUPFAM" id="SSF48113">
    <property type="entry name" value="Heme-dependent peroxidases"/>
    <property type="match status" value="1"/>
</dbReference>
<accession>A0A453F735</accession>
<feature type="disulfide bond" evidence="14">
    <location>
        <begin position="95"/>
        <end position="100"/>
    </location>
</feature>
<feature type="binding site" evidence="12">
    <location>
        <position position="97"/>
    </location>
    <ligand>
        <name>Ca(2+)</name>
        <dbReference type="ChEBI" id="CHEBI:29108"/>
        <label>1</label>
    </ligand>
</feature>
<dbReference type="InterPro" id="IPR010255">
    <property type="entry name" value="Haem_peroxidase_sf"/>
</dbReference>
<evidence type="ECO:0000256" key="2">
    <source>
        <dbReference type="ARBA" id="ARBA00001970"/>
    </source>
</evidence>
<keyword evidence="16" id="KW-0732">Signal</keyword>
<dbReference type="InterPro" id="IPR002016">
    <property type="entry name" value="Haem_peroxidase"/>
</dbReference>
<feature type="site" description="Transition state stabilizer" evidence="13">
    <location>
        <position position="89"/>
    </location>
</feature>
<evidence type="ECO:0000256" key="7">
    <source>
        <dbReference type="ARBA" id="ARBA00022723"/>
    </source>
</evidence>
<feature type="binding site" evidence="12">
    <location>
        <position position="101"/>
    </location>
    <ligand>
        <name>Ca(2+)</name>
        <dbReference type="ChEBI" id="CHEBI:29108"/>
        <label>1</label>
    </ligand>
</feature>
<dbReference type="Gramene" id="AET3Gv20594200.3">
    <property type="protein sequence ID" value="AET3Gv20594200.3"/>
    <property type="gene ID" value="AET3Gv20594200"/>
</dbReference>
<reference evidence="18" key="5">
    <citation type="journal article" date="2021" name="G3 (Bethesda)">
        <title>Aegilops tauschii genome assembly Aet v5.0 features greater sequence contiguity and improved annotation.</title>
        <authorList>
            <person name="Wang L."/>
            <person name="Zhu T."/>
            <person name="Rodriguez J.C."/>
            <person name="Deal K.R."/>
            <person name="Dubcovsky J."/>
            <person name="McGuire P.E."/>
            <person name="Lux T."/>
            <person name="Spannagl M."/>
            <person name="Mayer K.F.X."/>
            <person name="Baldrich P."/>
            <person name="Meyers B.C."/>
            <person name="Huo N."/>
            <person name="Gu Y.Q."/>
            <person name="Zhou H."/>
            <person name="Devos K.M."/>
            <person name="Bennetzen J.L."/>
            <person name="Unver T."/>
            <person name="Budak H."/>
            <person name="Gulick P.J."/>
            <person name="Galiba G."/>
            <person name="Kalapos B."/>
            <person name="Nelson D.R."/>
            <person name="Li P."/>
            <person name="You F.M."/>
            <person name="Luo M.C."/>
            <person name="Dvorak J."/>
        </authorList>
    </citation>
    <scope>NUCLEOTIDE SEQUENCE [LARGE SCALE GENOMIC DNA]</scope>
    <source>
        <strain evidence="18">cv. AL8/78</strain>
    </source>
</reference>
<feature type="binding site" evidence="12">
    <location>
        <position position="103"/>
    </location>
    <ligand>
        <name>Ca(2+)</name>
        <dbReference type="ChEBI" id="CHEBI:29108"/>
        <label>1</label>
    </ligand>
</feature>
<dbReference type="PANTHER" id="PTHR31517">
    <property type="match status" value="1"/>
</dbReference>
<dbReference type="Pfam" id="PF00141">
    <property type="entry name" value="peroxidase"/>
    <property type="match status" value="1"/>
</dbReference>
<evidence type="ECO:0000256" key="14">
    <source>
        <dbReference type="PIRSR" id="PIRSR600823-5"/>
    </source>
</evidence>
<sequence length="200" mass="21381">MTMGSSGGICFRTLVLLLVAYLGGMRAREAPLPLPSARSAGVNNRRAPERHGLSLDFYGKTCPSVDHIVANVTAERFRDHPATGPAVLRLFHNDCFVEGCDASILIAPSGKAAGEKVERDMEENRNLPQYGFDTVEMAKAAVESKCPGVVSCADILALAARDAVQLVRTSAKPPPAIIIFFLGKGVSVRPKIHRATVQGQ</sequence>
<dbReference type="EnsemblPlants" id="AET3Gv20594200.3">
    <property type="protein sequence ID" value="AET3Gv20594200.3"/>
    <property type="gene ID" value="AET3Gv20594200"/>
</dbReference>
<feature type="disulfide bond" evidence="14">
    <location>
        <begin position="62"/>
        <end position="146"/>
    </location>
</feature>
<evidence type="ECO:0000256" key="13">
    <source>
        <dbReference type="PIRSR" id="PIRSR600823-4"/>
    </source>
</evidence>
<comment type="catalytic activity">
    <reaction evidence="1">
        <text>2 a phenolic donor + H2O2 = 2 a phenolic radical donor + 2 H2O</text>
        <dbReference type="Rhea" id="RHEA:56136"/>
        <dbReference type="ChEBI" id="CHEBI:15377"/>
        <dbReference type="ChEBI" id="CHEBI:16240"/>
        <dbReference type="ChEBI" id="CHEBI:139520"/>
        <dbReference type="ChEBI" id="CHEBI:139521"/>
        <dbReference type="EC" id="1.11.1.7"/>
    </reaction>
</comment>
<keyword evidence="19" id="KW-1185">Reference proteome</keyword>
<keyword evidence="11" id="KW-0376">Hydrogen peroxide</keyword>
<dbReference type="GO" id="GO:0140825">
    <property type="term" value="F:lactoperoxidase activity"/>
    <property type="evidence" value="ECO:0007669"/>
    <property type="project" value="UniProtKB-EC"/>
</dbReference>
<dbReference type="AlphaFoldDB" id="A0A453F735"/>
<comment type="similarity">
    <text evidence="15">Belongs to the peroxidase family.</text>
</comment>
<evidence type="ECO:0000313" key="18">
    <source>
        <dbReference type="EnsemblPlants" id="AET3Gv20594200.3"/>
    </source>
</evidence>
<evidence type="ECO:0000256" key="10">
    <source>
        <dbReference type="ARBA" id="ARBA00023004"/>
    </source>
</evidence>
<keyword evidence="8 12" id="KW-0106">Calcium</keyword>
<dbReference type="GO" id="GO:0046872">
    <property type="term" value="F:metal ion binding"/>
    <property type="evidence" value="ECO:0007669"/>
    <property type="project" value="UniProtKB-KW"/>
</dbReference>
<evidence type="ECO:0000256" key="6">
    <source>
        <dbReference type="ARBA" id="ARBA00022617"/>
    </source>
</evidence>
<reference evidence="18" key="3">
    <citation type="journal article" date="2017" name="Nature">
        <title>Genome sequence of the progenitor of the wheat D genome Aegilops tauschii.</title>
        <authorList>
            <person name="Luo M.C."/>
            <person name="Gu Y.Q."/>
            <person name="Puiu D."/>
            <person name="Wang H."/>
            <person name="Twardziok S.O."/>
            <person name="Deal K.R."/>
            <person name="Huo N."/>
            <person name="Zhu T."/>
            <person name="Wang L."/>
            <person name="Wang Y."/>
            <person name="McGuire P.E."/>
            <person name="Liu S."/>
            <person name="Long H."/>
            <person name="Ramasamy R.K."/>
            <person name="Rodriguez J.C."/>
            <person name="Van S.L."/>
            <person name="Yuan L."/>
            <person name="Wang Z."/>
            <person name="Xia Z."/>
            <person name="Xiao L."/>
            <person name="Anderson O.D."/>
            <person name="Ouyang S."/>
            <person name="Liang Y."/>
            <person name="Zimin A.V."/>
            <person name="Pertea G."/>
            <person name="Qi P."/>
            <person name="Bennetzen J.L."/>
            <person name="Dai X."/>
            <person name="Dawson M.W."/>
            <person name="Muller H.G."/>
            <person name="Kugler K."/>
            <person name="Rivarola-Duarte L."/>
            <person name="Spannagl M."/>
            <person name="Mayer K.F.X."/>
            <person name="Lu F.H."/>
            <person name="Bevan M.W."/>
            <person name="Leroy P."/>
            <person name="Li P."/>
            <person name="You F.M."/>
            <person name="Sun Q."/>
            <person name="Liu Z."/>
            <person name="Lyons E."/>
            <person name="Wicker T."/>
            <person name="Salzberg S.L."/>
            <person name="Devos K.M."/>
            <person name="Dvorak J."/>
        </authorList>
    </citation>
    <scope>NUCLEOTIDE SEQUENCE [LARGE SCALE GENOMIC DNA]</scope>
    <source>
        <strain evidence="18">cv. AL8/78</strain>
    </source>
</reference>
<keyword evidence="7 12" id="KW-0479">Metal-binding</keyword>
<feature type="binding site" evidence="12">
    <location>
        <position position="118"/>
    </location>
    <ligand>
        <name>Ca(2+)</name>
        <dbReference type="ChEBI" id="CHEBI:29108"/>
        <label>1</label>
    </ligand>
</feature>
<keyword evidence="10" id="KW-0408">Iron</keyword>
<evidence type="ECO:0000256" key="11">
    <source>
        <dbReference type="ARBA" id="ARBA00023324"/>
    </source>
</evidence>
<feature type="domain" description="Plant heme peroxidase family profile" evidence="17">
    <location>
        <begin position="52"/>
        <end position="184"/>
    </location>
</feature>
<comment type="function">
    <text evidence="3">Removal of H(2)O(2), oxidation of toxic reductants, biosynthesis and degradation of lignin, suberization, auxin catabolism, response to environmental stresses such as wounding, pathogen attack and oxidative stress. These functions might be dependent on each isozyme/isoform in each plant tissue.</text>
</comment>
<evidence type="ECO:0000259" key="17">
    <source>
        <dbReference type="PROSITE" id="PS50873"/>
    </source>
</evidence>
<evidence type="ECO:0000256" key="8">
    <source>
        <dbReference type="ARBA" id="ARBA00022837"/>
    </source>
</evidence>
<evidence type="ECO:0000256" key="9">
    <source>
        <dbReference type="ARBA" id="ARBA00023002"/>
    </source>
</evidence>
<proteinExistence type="inferred from homology"/>
<feature type="binding site" evidence="12">
    <location>
        <position position="94"/>
    </location>
    <ligand>
        <name>Ca(2+)</name>
        <dbReference type="ChEBI" id="CHEBI:29108"/>
        <label>1</label>
    </ligand>
</feature>
<keyword evidence="14" id="KW-1015">Disulfide bond</keyword>